<evidence type="ECO:0000313" key="4">
    <source>
        <dbReference type="Proteomes" id="UP001497516"/>
    </source>
</evidence>
<evidence type="ECO:0000256" key="1">
    <source>
        <dbReference type="SAM" id="MobiDB-lite"/>
    </source>
</evidence>
<protein>
    <submittedName>
        <fullName evidence="3">Uncharacterized protein</fullName>
    </submittedName>
</protein>
<keyword evidence="4" id="KW-1185">Reference proteome</keyword>
<dbReference type="AlphaFoldDB" id="A0AAV2EXZ6"/>
<accession>A0AAV2EXZ6</accession>
<keyword evidence="2" id="KW-0732">Signal</keyword>
<reference evidence="3 4" key="1">
    <citation type="submission" date="2024-04" db="EMBL/GenBank/DDBJ databases">
        <authorList>
            <person name="Fracassetti M."/>
        </authorList>
    </citation>
    <scope>NUCLEOTIDE SEQUENCE [LARGE SCALE GENOMIC DNA]</scope>
</reference>
<dbReference type="Proteomes" id="UP001497516">
    <property type="component" value="Chromosome 5"/>
</dbReference>
<feature type="signal peptide" evidence="2">
    <location>
        <begin position="1"/>
        <end position="24"/>
    </location>
</feature>
<organism evidence="3 4">
    <name type="scientific">Linum trigynum</name>
    <dbReference type="NCBI Taxonomy" id="586398"/>
    <lineage>
        <taxon>Eukaryota</taxon>
        <taxon>Viridiplantae</taxon>
        <taxon>Streptophyta</taxon>
        <taxon>Embryophyta</taxon>
        <taxon>Tracheophyta</taxon>
        <taxon>Spermatophyta</taxon>
        <taxon>Magnoliopsida</taxon>
        <taxon>eudicotyledons</taxon>
        <taxon>Gunneridae</taxon>
        <taxon>Pentapetalae</taxon>
        <taxon>rosids</taxon>
        <taxon>fabids</taxon>
        <taxon>Malpighiales</taxon>
        <taxon>Linaceae</taxon>
        <taxon>Linum</taxon>
    </lineage>
</organism>
<dbReference type="PANTHER" id="PTHR35094">
    <property type="entry name" value="LEUCINE-RICH REPEAT EXTENSIN-LIKE PROTEIN 2"/>
    <property type="match status" value="1"/>
</dbReference>
<dbReference type="EMBL" id="OZ034818">
    <property type="protein sequence ID" value="CAL1390613.1"/>
    <property type="molecule type" value="Genomic_DNA"/>
</dbReference>
<feature type="region of interest" description="Disordered" evidence="1">
    <location>
        <begin position="57"/>
        <end position="115"/>
    </location>
</feature>
<feature type="chain" id="PRO_5043483405" evidence="2">
    <location>
        <begin position="25"/>
        <end position="150"/>
    </location>
</feature>
<evidence type="ECO:0000313" key="3">
    <source>
        <dbReference type="EMBL" id="CAL1390613.1"/>
    </source>
</evidence>
<gene>
    <name evidence="3" type="ORF">LTRI10_LOCUS31386</name>
</gene>
<dbReference type="PANTHER" id="PTHR35094:SF7">
    <property type="entry name" value="LEUCINE-RICH REPEAT EXTENSIN-LIKE PROTEIN 2"/>
    <property type="match status" value="1"/>
</dbReference>
<proteinExistence type="predicted"/>
<evidence type="ECO:0000256" key="2">
    <source>
        <dbReference type="SAM" id="SignalP"/>
    </source>
</evidence>
<dbReference type="PRINTS" id="PR01217">
    <property type="entry name" value="PRICHEXTENSN"/>
</dbReference>
<name>A0AAV2EXZ6_9ROSI</name>
<sequence length="150" mass="15775">MKKLAAAALFSILFILCHLPDTNAATISSVTEKLDDQNQPTAEIKCGSCPCVDPCSQLPPPPSPPPPPPPPPPLPSPSPPPPQLQPPPPPPDCTPLSPPPPSPPPPRIVYVKPPPPPRFVYVTGDPYDVDLYSGGERNVIDGGLMIIKGI</sequence>